<reference evidence="1 2" key="1">
    <citation type="submission" date="2022-06" db="EMBL/GenBank/DDBJ databases">
        <title>Genomic Encyclopedia of Archaeal and Bacterial Type Strains, Phase II (KMG-II): from individual species to whole genera.</title>
        <authorList>
            <person name="Goeker M."/>
        </authorList>
    </citation>
    <scope>NUCLEOTIDE SEQUENCE [LARGE SCALE GENOMIC DNA]</scope>
    <source>
        <strain evidence="1 2">DSM 44693</strain>
    </source>
</reference>
<dbReference type="EMBL" id="JAMTCJ010000002">
    <property type="protein sequence ID" value="MCP2176014.1"/>
    <property type="molecule type" value="Genomic_DNA"/>
</dbReference>
<protein>
    <submittedName>
        <fullName evidence="1">Polyketide cyclase / dehydrase and lipid transport</fullName>
    </submittedName>
</protein>
<gene>
    <name evidence="1" type="ORF">LX13_001833</name>
</gene>
<dbReference type="Gene3D" id="3.30.530.20">
    <property type="match status" value="1"/>
</dbReference>
<evidence type="ECO:0000313" key="2">
    <source>
        <dbReference type="Proteomes" id="UP001206895"/>
    </source>
</evidence>
<organism evidence="1 2">
    <name type="scientific">Williamsia maris</name>
    <dbReference type="NCBI Taxonomy" id="72806"/>
    <lineage>
        <taxon>Bacteria</taxon>
        <taxon>Bacillati</taxon>
        <taxon>Actinomycetota</taxon>
        <taxon>Actinomycetes</taxon>
        <taxon>Mycobacteriales</taxon>
        <taxon>Nocardiaceae</taxon>
        <taxon>Williamsia</taxon>
    </lineage>
</organism>
<sequence length="156" mass="16967">MAPTPYTVSRTTEIAAPADAVFGLVADFHRWTAWSPWERNDPDVERTYGGPDTGEGATYGWRGNRKAGAGTMTITEADRPGRVAIDLRFEKPFSSESTVVFTIVETESTTTVGWTMAGHSTGFAKLFAMVVPMDKLIGKDFERGLLALKEQAESGS</sequence>
<proteinExistence type="predicted"/>
<dbReference type="CDD" id="cd07818">
    <property type="entry name" value="SRPBCC_1"/>
    <property type="match status" value="1"/>
</dbReference>
<keyword evidence="2" id="KW-1185">Reference proteome</keyword>
<dbReference type="InterPro" id="IPR019587">
    <property type="entry name" value="Polyketide_cyclase/dehydratase"/>
</dbReference>
<dbReference type="Pfam" id="PF10604">
    <property type="entry name" value="Polyketide_cyc2"/>
    <property type="match status" value="1"/>
</dbReference>
<dbReference type="RefSeq" id="WP_253661040.1">
    <property type="nucleotide sequence ID" value="NZ_BAAAJQ010000001.1"/>
</dbReference>
<comment type="caution">
    <text evidence="1">The sequence shown here is derived from an EMBL/GenBank/DDBJ whole genome shotgun (WGS) entry which is preliminary data.</text>
</comment>
<name>A0ABT1HCV1_9NOCA</name>
<accession>A0ABT1HCV1</accession>
<evidence type="ECO:0000313" key="1">
    <source>
        <dbReference type="EMBL" id="MCP2176014.1"/>
    </source>
</evidence>
<dbReference type="SUPFAM" id="SSF55961">
    <property type="entry name" value="Bet v1-like"/>
    <property type="match status" value="1"/>
</dbReference>
<dbReference type="Proteomes" id="UP001206895">
    <property type="component" value="Unassembled WGS sequence"/>
</dbReference>
<dbReference type="InterPro" id="IPR023393">
    <property type="entry name" value="START-like_dom_sf"/>
</dbReference>